<dbReference type="AlphaFoldDB" id="A0A8D8CHJ0"/>
<sequence>MPFYSFFLSVTSSTYTIYGALSLFHCTKTHTHTIDVAAPCAPALLASRRCRASFIKFEIQFQFNAFLVRPLLLLLPCRVYGAESFVWGGLCALHSNVHCGFIQPWLWRMVILRTCFFFREKEIGVPP</sequence>
<dbReference type="EMBL" id="HBUE01118261">
    <property type="protein sequence ID" value="CAG6491242.1"/>
    <property type="molecule type" value="Transcribed_RNA"/>
</dbReference>
<accession>A0A8D8CHJ0</accession>
<name>A0A8D8CHJ0_CULPI</name>
<dbReference type="EMBL" id="HBUE01118259">
    <property type="protein sequence ID" value="CAG6491240.1"/>
    <property type="molecule type" value="Transcribed_RNA"/>
</dbReference>
<proteinExistence type="predicted"/>
<organism evidence="1">
    <name type="scientific">Culex pipiens</name>
    <name type="common">House mosquito</name>
    <dbReference type="NCBI Taxonomy" id="7175"/>
    <lineage>
        <taxon>Eukaryota</taxon>
        <taxon>Metazoa</taxon>
        <taxon>Ecdysozoa</taxon>
        <taxon>Arthropoda</taxon>
        <taxon>Hexapoda</taxon>
        <taxon>Insecta</taxon>
        <taxon>Pterygota</taxon>
        <taxon>Neoptera</taxon>
        <taxon>Endopterygota</taxon>
        <taxon>Diptera</taxon>
        <taxon>Nematocera</taxon>
        <taxon>Culicoidea</taxon>
        <taxon>Culicidae</taxon>
        <taxon>Culicinae</taxon>
        <taxon>Culicini</taxon>
        <taxon>Culex</taxon>
        <taxon>Culex</taxon>
    </lineage>
</organism>
<protein>
    <submittedName>
        <fullName evidence="1">(northern house mosquito) hypothetical protein</fullName>
    </submittedName>
</protein>
<reference evidence="1" key="1">
    <citation type="submission" date="2021-05" db="EMBL/GenBank/DDBJ databases">
        <authorList>
            <person name="Alioto T."/>
            <person name="Alioto T."/>
            <person name="Gomez Garrido J."/>
        </authorList>
    </citation>
    <scope>NUCLEOTIDE SEQUENCE</scope>
</reference>
<evidence type="ECO:0000313" key="1">
    <source>
        <dbReference type="EMBL" id="CAG6491242.1"/>
    </source>
</evidence>